<protein>
    <submittedName>
        <fullName evidence="6">Colicin V production protein</fullName>
    </submittedName>
</protein>
<evidence type="ECO:0000256" key="3">
    <source>
        <dbReference type="ARBA" id="ARBA00022989"/>
    </source>
</evidence>
<evidence type="ECO:0000256" key="2">
    <source>
        <dbReference type="ARBA" id="ARBA00022692"/>
    </source>
</evidence>
<reference evidence="7" key="1">
    <citation type="submission" date="2006-02" db="EMBL/GenBank/DDBJ databases">
        <title>Complete sequence of chromosome of Rhodoferax ferrireducens DSM 15236.</title>
        <authorList>
            <person name="Copeland A."/>
            <person name="Lucas S."/>
            <person name="Lapidus A."/>
            <person name="Barry K."/>
            <person name="Detter J.C."/>
            <person name="Glavina del Rio T."/>
            <person name="Hammon N."/>
            <person name="Israni S."/>
            <person name="Pitluck S."/>
            <person name="Brettin T."/>
            <person name="Bruce D."/>
            <person name="Han C."/>
            <person name="Tapia R."/>
            <person name="Gilna P."/>
            <person name="Kiss H."/>
            <person name="Schmutz J."/>
            <person name="Larimer F."/>
            <person name="Land M."/>
            <person name="Kyrpides N."/>
            <person name="Ivanova N."/>
            <person name="Richardson P."/>
        </authorList>
    </citation>
    <scope>NUCLEOTIDE SEQUENCE [LARGE SCALE GENOMIC DNA]</scope>
    <source>
        <strain evidence="7">ATCC BAA-621 / DSM 15236 / T118</strain>
    </source>
</reference>
<dbReference type="eggNOG" id="COG1286">
    <property type="taxonomic scope" value="Bacteria"/>
</dbReference>
<dbReference type="GO" id="GO:0009403">
    <property type="term" value="P:toxin biosynthetic process"/>
    <property type="evidence" value="ECO:0007669"/>
    <property type="project" value="InterPro"/>
</dbReference>
<dbReference type="OrthoDB" id="9810601at2"/>
<dbReference type="HOGENOM" id="CLU_092720_2_2_4"/>
<evidence type="ECO:0000256" key="4">
    <source>
        <dbReference type="ARBA" id="ARBA00023136"/>
    </source>
</evidence>
<sequence length="162" mass="17405">MLALDWFFLGVLLASLLLGAWRGLIYEVFSLLSWVAAFMVAQWLAPDLAPRLPMSGSGEAVRYAVAFIVVFVLSVLVGSLLASLVQKLFAAVGLRPADRALGAVFGLVRGVLLLLLATVVITMTPLKSDPRWQKSVGADLALVTLKGLKPVLPQEFAKYLPA</sequence>
<feature type="transmembrane region" description="Helical" evidence="5">
    <location>
        <begin position="32"/>
        <end position="49"/>
    </location>
</feature>
<dbReference type="InterPro" id="IPR003825">
    <property type="entry name" value="Colicin-V_CvpA"/>
</dbReference>
<evidence type="ECO:0000313" key="7">
    <source>
        <dbReference type="Proteomes" id="UP000008332"/>
    </source>
</evidence>
<dbReference type="PANTHER" id="PTHR36926:SF1">
    <property type="entry name" value="COLICIN V PRODUCTION PROTEIN"/>
    <property type="match status" value="1"/>
</dbReference>
<gene>
    <name evidence="6" type="ordered locus">Rfer_2684</name>
</gene>
<keyword evidence="7" id="KW-1185">Reference proteome</keyword>
<dbReference type="KEGG" id="rfr:Rfer_2684"/>
<dbReference type="Pfam" id="PF02674">
    <property type="entry name" value="Colicin_V"/>
    <property type="match status" value="1"/>
</dbReference>
<dbReference type="RefSeq" id="WP_011464966.1">
    <property type="nucleotide sequence ID" value="NC_007908.1"/>
</dbReference>
<keyword evidence="2 5" id="KW-0812">Transmembrane</keyword>
<dbReference type="InterPro" id="IPR052719">
    <property type="entry name" value="CvpA-like"/>
</dbReference>
<comment type="subcellular location">
    <subcellularLocation>
        <location evidence="1">Membrane</location>
        <topology evidence="1">Multi-pass membrane protein</topology>
    </subcellularLocation>
</comment>
<dbReference type="STRING" id="338969.Rfer_2684"/>
<evidence type="ECO:0000256" key="1">
    <source>
        <dbReference type="ARBA" id="ARBA00004141"/>
    </source>
</evidence>
<dbReference type="PANTHER" id="PTHR36926">
    <property type="entry name" value="COLICIN V PRODUCTION PROTEIN"/>
    <property type="match status" value="1"/>
</dbReference>
<accession>Q21V03</accession>
<dbReference type="AlphaFoldDB" id="Q21V03"/>
<keyword evidence="4 5" id="KW-0472">Membrane</keyword>
<dbReference type="Proteomes" id="UP000008332">
    <property type="component" value="Chromosome"/>
</dbReference>
<dbReference type="GO" id="GO:0016020">
    <property type="term" value="C:membrane"/>
    <property type="evidence" value="ECO:0007669"/>
    <property type="project" value="UniProtKB-SubCell"/>
</dbReference>
<feature type="transmembrane region" description="Helical" evidence="5">
    <location>
        <begin position="61"/>
        <end position="82"/>
    </location>
</feature>
<keyword evidence="3 5" id="KW-1133">Transmembrane helix</keyword>
<name>Q21V03_ALBFT</name>
<dbReference type="EMBL" id="CP000267">
    <property type="protein sequence ID" value="ABD70400.1"/>
    <property type="molecule type" value="Genomic_DNA"/>
</dbReference>
<evidence type="ECO:0000313" key="6">
    <source>
        <dbReference type="EMBL" id="ABD70400.1"/>
    </source>
</evidence>
<evidence type="ECO:0000256" key="5">
    <source>
        <dbReference type="SAM" id="Phobius"/>
    </source>
</evidence>
<feature type="transmembrane region" description="Helical" evidence="5">
    <location>
        <begin position="102"/>
        <end position="124"/>
    </location>
</feature>
<proteinExistence type="predicted"/>
<organism evidence="6 7">
    <name type="scientific">Albidiferax ferrireducens (strain ATCC BAA-621 / DSM 15236 / T118)</name>
    <name type="common">Rhodoferax ferrireducens</name>
    <dbReference type="NCBI Taxonomy" id="338969"/>
    <lineage>
        <taxon>Bacteria</taxon>
        <taxon>Pseudomonadati</taxon>
        <taxon>Pseudomonadota</taxon>
        <taxon>Betaproteobacteria</taxon>
        <taxon>Burkholderiales</taxon>
        <taxon>Comamonadaceae</taxon>
        <taxon>Rhodoferax</taxon>
    </lineage>
</organism>